<evidence type="ECO:0000256" key="7">
    <source>
        <dbReference type="PROSITE-ProRule" id="PRU00309"/>
    </source>
</evidence>
<dbReference type="EMBL" id="CH478072">
    <property type="protein sequence ID" value="EAT34096.1"/>
    <property type="molecule type" value="Genomic_DNA"/>
</dbReference>
<gene>
    <name evidence="10" type="ORF">AaeL_AAEL013624</name>
</gene>
<reference evidence="10" key="1">
    <citation type="submission" date="2005-10" db="EMBL/GenBank/DDBJ databases">
        <authorList>
            <person name="Loftus B.J."/>
            <person name="Nene V.M."/>
            <person name="Hannick L.I."/>
            <person name="Bidwell S."/>
            <person name="Haas B."/>
            <person name="Amedeo P."/>
            <person name="Orvis J."/>
            <person name="Wortman J.R."/>
            <person name="White O.R."/>
            <person name="Salzberg S."/>
            <person name="Shumway M."/>
            <person name="Koo H."/>
            <person name="Zhao Y."/>
            <person name="Holmes M."/>
            <person name="Miller J."/>
            <person name="Schatz M."/>
            <person name="Pop M."/>
            <person name="Pai G."/>
            <person name="Utterback T."/>
            <person name="Rogers Y.-H."/>
            <person name="Kravitz S."/>
            <person name="Fraser C.M."/>
        </authorList>
    </citation>
    <scope>NUCLEOTIDE SEQUENCE</scope>
    <source>
        <strain evidence="10">Liverpool</strain>
    </source>
</reference>
<dbReference type="PhylomeDB" id="Q16IL1"/>
<evidence type="ECO:0000256" key="2">
    <source>
        <dbReference type="ARBA" id="ARBA00022737"/>
    </source>
</evidence>
<dbReference type="PROSITE" id="PS50157">
    <property type="entry name" value="ZINC_FINGER_C2H2_2"/>
    <property type="match status" value="5"/>
</dbReference>
<dbReference type="SUPFAM" id="SSF57716">
    <property type="entry name" value="Glucocorticoid receptor-like (DNA-binding domain)"/>
    <property type="match status" value="1"/>
</dbReference>
<dbReference type="SMART" id="SM00692">
    <property type="entry name" value="DM3"/>
    <property type="match status" value="1"/>
</dbReference>
<feature type="domain" description="C2H2-type" evidence="8">
    <location>
        <begin position="433"/>
        <end position="461"/>
    </location>
</feature>
<evidence type="ECO:0000256" key="5">
    <source>
        <dbReference type="ARBA" id="ARBA00023125"/>
    </source>
</evidence>
<evidence type="ECO:0000259" key="8">
    <source>
        <dbReference type="PROSITE" id="PS50157"/>
    </source>
</evidence>
<evidence type="ECO:0000259" key="9">
    <source>
        <dbReference type="PROSITE" id="PS50950"/>
    </source>
</evidence>
<sequence>MTPTRRPDFGLVVGAGRVVATIRELKKLIVTSSHKDHQFYPFPEDPNLRSQWIQKTRYPNEIVGREAVCCLHFMKDNFEYCKQSNSYVLKPYAVPNQFLPKNGESESFPFTPNKGRITKQDAGLHFSELLRKLRGSTPTSVPKPKPTFLSKEDLEVRRKLKEDPHIREYVMKEAFPNLDYDLLSSLLQRFSDPNGKVTINHSSTKQVISLTYQTTADLEASDELNPRNVVQLARDESYASRQKPRELAEELDFTGQISFSGKFPNIYRDNYFDNWPTQRRKRNKVVTEQEDPIYSICNKCCKLIPSEAISAHLQTCDFRMSQCTTCFAGFLSINELYDHVKASHPDALQETATTGPFQCGKCDKTFLKLIQLGKHITDHQKTIMEQKLECGLCTSVFATLVNLKAHFIYDHGIGQGAATGPAIAPNELVPVSYKCGFCSEHFAQPQQVAEHLQEKHSEELVQYNQQQSSIGTTVPSIKKQFKLTEADMGGPEGTFDIFLCKQCPARYRTLKDFKAHSELSGHQLLQNCTFCESDFKDESAYNKHINTHNPEKLFRCNKCIGPAINFEDLEQLIEHRKKVHPNETSWLFKPCKVCKKYVYVPTMGLHKAFHRSTTEYRCPECNVVVSRNERKSHAQRHHNEQNALRKCRFCHVFEVKELLTEHETIYHPEETPYACALCETKCDTQEQLKCHVDIHHNPTEFKSLGPCLYKTIAVENAEYYECRICLIDHVYRAEMVKHIRADHMRKPRQNTCTICGRIFRRARTLLTHLKKLECQPGQNLPLVKKPCSVCKKWLPKQDHAAHFKRVHPGLFPIVCVLCGQSYTDQSHIQQHMDMDHTVEERHDFISRQRGYQVFVDGKYQYFECKLCGQEFTHKLTCEEHLRMHSFGVFLQDSDIIMEVDVVDEDVDDDD</sequence>
<dbReference type="GO" id="GO:0000981">
    <property type="term" value="F:DNA-binding transcription factor activity, RNA polymerase II-specific"/>
    <property type="evidence" value="ECO:0007669"/>
    <property type="project" value="TreeGrafter"/>
</dbReference>
<evidence type="ECO:0000256" key="4">
    <source>
        <dbReference type="ARBA" id="ARBA00022833"/>
    </source>
</evidence>
<dbReference type="PROSITE" id="PS50950">
    <property type="entry name" value="ZF_THAP"/>
    <property type="match status" value="1"/>
</dbReference>
<feature type="domain" description="C2H2-type" evidence="8">
    <location>
        <begin position="813"/>
        <end position="841"/>
    </location>
</feature>
<dbReference type="GO" id="GO:0005634">
    <property type="term" value="C:nucleus"/>
    <property type="evidence" value="ECO:0007669"/>
    <property type="project" value="TreeGrafter"/>
</dbReference>
<dbReference type="PROSITE" id="PS00028">
    <property type="entry name" value="ZINC_FINGER_C2H2_1"/>
    <property type="match status" value="6"/>
</dbReference>
<dbReference type="InterPro" id="IPR013087">
    <property type="entry name" value="Znf_C2H2_type"/>
</dbReference>
<reference evidence="10" key="3">
    <citation type="submission" date="2012-09" db="EMBL/GenBank/DDBJ databases">
        <authorList>
            <consortium name="VectorBase"/>
        </authorList>
    </citation>
    <scope>NUCLEOTIDE SEQUENCE</scope>
    <source>
        <strain evidence="10">Liverpool</strain>
    </source>
</reference>
<evidence type="ECO:0000256" key="3">
    <source>
        <dbReference type="ARBA" id="ARBA00022771"/>
    </source>
</evidence>
<organism evidence="10 11">
    <name type="scientific">Aedes aegypti</name>
    <name type="common">Yellowfever mosquito</name>
    <name type="synonym">Culex aegypti</name>
    <dbReference type="NCBI Taxonomy" id="7159"/>
    <lineage>
        <taxon>Eukaryota</taxon>
        <taxon>Metazoa</taxon>
        <taxon>Ecdysozoa</taxon>
        <taxon>Arthropoda</taxon>
        <taxon>Hexapoda</taxon>
        <taxon>Insecta</taxon>
        <taxon>Pterygota</taxon>
        <taxon>Neoptera</taxon>
        <taxon>Endopterygota</taxon>
        <taxon>Diptera</taxon>
        <taxon>Nematocera</taxon>
        <taxon>Culicoidea</taxon>
        <taxon>Culicidae</taxon>
        <taxon>Culicinae</taxon>
        <taxon>Aedini</taxon>
        <taxon>Aedes</taxon>
        <taxon>Stegomyia</taxon>
    </lineage>
</organism>
<protein>
    <submittedName>
        <fullName evidence="10">AAEL013624-PA</fullName>
    </submittedName>
</protein>
<evidence type="ECO:0000313" key="11">
    <source>
        <dbReference type="Proteomes" id="UP000682892"/>
    </source>
</evidence>
<dbReference type="Pfam" id="PF05485">
    <property type="entry name" value="THAP"/>
    <property type="match status" value="1"/>
</dbReference>
<dbReference type="VEuPathDB" id="VectorBase:AAEL013624"/>
<dbReference type="GO" id="GO:0000977">
    <property type="term" value="F:RNA polymerase II transcription regulatory region sequence-specific DNA binding"/>
    <property type="evidence" value="ECO:0007669"/>
    <property type="project" value="TreeGrafter"/>
</dbReference>
<accession>Q16IL1</accession>
<proteinExistence type="predicted"/>
<name>Q16IL1_AEDAE</name>
<evidence type="ECO:0000256" key="6">
    <source>
        <dbReference type="PROSITE-ProRule" id="PRU00042"/>
    </source>
</evidence>
<dbReference type="GO" id="GO:0008270">
    <property type="term" value="F:zinc ion binding"/>
    <property type="evidence" value="ECO:0007669"/>
    <property type="project" value="UniProtKB-KW"/>
</dbReference>
<evidence type="ECO:0000256" key="1">
    <source>
        <dbReference type="ARBA" id="ARBA00022723"/>
    </source>
</evidence>
<dbReference type="SMART" id="SM00980">
    <property type="entry name" value="THAP"/>
    <property type="match status" value="1"/>
</dbReference>
<keyword evidence="5 7" id="KW-0238">DNA-binding</keyword>
<reference evidence="10" key="2">
    <citation type="journal article" date="2007" name="Science">
        <title>Genome sequence of Aedes aegypti, a major arbovirus vector.</title>
        <authorList>
            <person name="Nene V."/>
            <person name="Wortman J.R."/>
            <person name="Lawson D."/>
            <person name="Haas B."/>
            <person name="Kodira C."/>
            <person name="Tu Z.J."/>
            <person name="Loftus B."/>
            <person name="Xi Z."/>
            <person name="Megy K."/>
            <person name="Grabherr M."/>
            <person name="Ren Q."/>
            <person name="Zdobnov E.M."/>
            <person name="Lobo N.F."/>
            <person name="Campbell K.S."/>
            <person name="Brown S.E."/>
            <person name="Bonaldo M.F."/>
            <person name="Zhu J."/>
            <person name="Sinkins S.P."/>
            <person name="Hogenkamp D.G."/>
            <person name="Amedeo P."/>
            <person name="Arensburger P."/>
            <person name="Atkinson P.W."/>
            <person name="Bidwell S."/>
            <person name="Biedler J."/>
            <person name="Birney E."/>
            <person name="Bruggner R.V."/>
            <person name="Costas J."/>
            <person name="Coy M.R."/>
            <person name="Crabtree J."/>
            <person name="Crawford M."/>
            <person name="Debruyn B."/>
            <person name="Decaprio D."/>
            <person name="Eiglmeier K."/>
            <person name="Eisenstadt E."/>
            <person name="El-Dorry H."/>
            <person name="Gelbart W.M."/>
            <person name="Gomes S.L."/>
            <person name="Hammond M."/>
            <person name="Hannick L.I."/>
            <person name="Hogan J.R."/>
            <person name="Holmes M.H."/>
            <person name="Jaffe D."/>
            <person name="Johnston J.S."/>
            <person name="Kennedy R.C."/>
            <person name="Koo H."/>
            <person name="Kravitz S."/>
            <person name="Kriventseva E.V."/>
            <person name="Kulp D."/>
            <person name="Labutti K."/>
            <person name="Lee E."/>
            <person name="Li S."/>
            <person name="Lovin D.D."/>
            <person name="Mao C."/>
            <person name="Mauceli E."/>
            <person name="Menck C.F."/>
            <person name="Miller J.R."/>
            <person name="Montgomery P."/>
            <person name="Mori A."/>
            <person name="Nascimento A.L."/>
            <person name="Naveira H.F."/>
            <person name="Nusbaum C."/>
            <person name="O'leary S."/>
            <person name="Orvis J."/>
            <person name="Pertea M."/>
            <person name="Quesneville H."/>
            <person name="Reidenbach K.R."/>
            <person name="Rogers Y.H."/>
            <person name="Roth C.W."/>
            <person name="Schneider J.R."/>
            <person name="Schatz M."/>
            <person name="Shumway M."/>
            <person name="Stanke M."/>
            <person name="Stinson E.O."/>
            <person name="Tubio J.M."/>
            <person name="Vanzee J.P."/>
            <person name="Verjovski-Almeida S."/>
            <person name="Werner D."/>
            <person name="White O."/>
            <person name="Wyder S."/>
            <person name="Zeng Q."/>
            <person name="Zhao Q."/>
            <person name="Zhao Y."/>
            <person name="Hill C.A."/>
            <person name="Raikhel A.S."/>
            <person name="Soares M.B."/>
            <person name="Knudson D.L."/>
            <person name="Lee N.H."/>
            <person name="Galagan J."/>
            <person name="Salzberg S.L."/>
            <person name="Paulsen I.T."/>
            <person name="Dimopoulos G."/>
            <person name="Collins F.H."/>
            <person name="Birren B."/>
            <person name="Fraser-Liggett C.M."/>
            <person name="Severson D.W."/>
        </authorList>
    </citation>
    <scope>NUCLEOTIDE SEQUENCE [LARGE SCALE GENOMIC DNA]</scope>
    <source>
        <strain evidence="10">Liverpool</strain>
    </source>
</reference>
<dbReference type="SUPFAM" id="SSF57667">
    <property type="entry name" value="beta-beta-alpha zinc fingers"/>
    <property type="match status" value="2"/>
</dbReference>
<dbReference type="InterPro" id="IPR036236">
    <property type="entry name" value="Znf_C2H2_sf"/>
</dbReference>
<dbReference type="HOGENOM" id="CLU_319386_0_0_1"/>
<feature type="domain" description="C2H2-type" evidence="8">
    <location>
        <begin position="357"/>
        <end position="379"/>
    </location>
</feature>
<dbReference type="Proteomes" id="UP000682892">
    <property type="component" value="Unassembled WGS sequence"/>
</dbReference>
<dbReference type="PANTHER" id="PTHR24379">
    <property type="entry name" value="KRAB AND ZINC FINGER DOMAIN-CONTAINING"/>
    <property type="match status" value="1"/>
</dbReference>
<dbReference type="PaxDb" id="7159-AAEL013624-PA"/>
<keyword evidence="4" id="KW-0862">Zinc</keyword>
<feature type="domain" description="C2H2-type" evidence="8">
    <location>
        <begin position="526"/>
        <end position="553"/>
    </location>
</feature>
<dbReference type="PANTHER" id="PTHR24379:SF121">
    <property type="entry name" value="C2H2-TYPE DOMAIN-CONTAINING PROTEIN"/>
    <property type="match status" value="1"/>
</dbReference>
<keyword evidence="3 6" id="KW-0863">Zinc-finger</keyword>
<dbReference type="eggNOG" id="KOG1721">
    <property type="taxonomic scope" value="Eukaryota"/>
</dbReference>
<dbReference type="InterPro" id="IPR006612">
    <property type="entry name" value="THAP_Znf"/>
</dbReference>
<keyword evidence="1" id="KW-0479">Metal-binding</keyword>
<dbReference type="AlphaFoldDB" id="Q16IL1"/>
<feature type="domain" description="THAP-type" evidence="9">
    <location>
        <begin position="19"/>
        <end position="98"/>
    </location>
</feature>
<dbReference type="Gene3D" id="3.30.160.60">
    <property type="entry name" value="Classic Zinc Finger"/>
    <property type="match status" value="5"/>
</dbReference>
<evidence type="ECO:0000313" key="10">
    <source>
        <dbReference type="EMBL" id="EAT34096.1"/>
    </source>
</evidence>
<dbReference type="SMART" id="SM00355">
    <property type="entry name" value="ZnF_C2H2"/>
    <property type="match status" value="15"/>
</dbReference>
<keyword evidence="2" id="KW-0677">Repeat</keyword>
<feature type="domain" description="C2H2-type" evidence="8">
    <location>
        <begin position="862"/>
        <end position="885"/>
    </location>
</feature>